<protein>
    <submittedName>
        <fullName evidence="3">Esterase/lipase</fullName>
    </submittedName>
</protein>
<dbReference type="PANTHER" id="PTHR48081:SF8">
    <property type="entry name" value="ALPHA_BETA HYDROLASE FOLD-3 DOMAIN-CONTAINING PROTEIN-RELATED"/>
    <property type="match status" value="1"/>
</dbReference>
<dbReference type="STRING" id="1391654.AKJ09_01699"/>
<dbReference type="Pfam" id="PF07859">
    <property type="entry name" value="Abhydrolase_3"/>
    <property type="match status" value="1"/>
</dbReference>
<dbReference type="EMBL" id="CP012333">
    <property type="protein sequence ID" value="AKU95035.1"/>
    <property type="molecule type" value="Genomic_DNA"/>
</dbReference>
<reference evidence="3 4" key="1">
    <citation type="submission" date="2015-08" db="EMBL/GenBank/DDBJ databases">
        <authorList>
            <person name="Babu N.S."/>
            <person name="Beckwith C.J."/>
            <person name="Beseler K.G."/>
            <person name="Brison A."/>
            <person name="Carone J.V."/>
            <person name="Caskin T.P."/>
            <person name="Diamond M."/>
            <person name="Durham M.E."/>
            <person name="Foxe J.M."/>
            <person name="Go M."/>
            <person name="Henderson B.A."/>
            <person name="Jones I.B."/>
            <person name="McGettigan J.A."/>
            <person name="Micheletti S.J."/>
            <person name="Nasrallah M.E."/>
            <person name="Ortiz D."/>
            <person name="Piller C.R."/>
            <person name="Privatt S.R."/>
            <person name="Schneider S.L."/>
            <person name="Sharp S."/>
            <person name="Smith T.C."/>
            <person name="Stanton J.D."/>
            <person name="Ullery H.E."/>
            <person name="Wilson R.J."/>
            <person name="Serrano M.G."/>
            <person name="Buck G."/>
            <person name="Lee V."/>
            <person name="Wang Y."/>
            <person name="Carvalho R."/>
            <person name="Voegtly L."/>
            <person name="Shi R."/>
            <person name="Duckworth R."/>
            <person name="Johnson A."/>
            <person name="Loviza R."/>
            <person name="Walstead R."/>
            <person name="Shah Z."/>
            <person name="Kiflezghi M."/>
            <person name="Wade K."/>
            <person name="Ball S.L."/>
            <person name="Bradley K.W."/>
            <person name="Asai D.J."/>
            <person name="Bowman C.A."/>
            <person name="Russell D.A."/>
            <person name="Pope W.H."/>
            <person name="Jacobs-Sera D."/>
            <person name="Hendrix R.W."/>
            <person name="Hatfull G.F."/>
        </authorList>
    </citation>
    <scope>NUCLEOTIDE SEQUENCE [LARGE SCALE GENOMIC DNA]</scope>
    <source>
        <strain evidence="3 4">DSM 27648</strain>
    </source>
</reference>
<sequence length="321" mass="34974">MNRQARMDPELEAALAHAAPLFDEESELATQRLAVIEAFERMGGPARAPRIVRVPRATGAGDIELRIYAPTAGHSPTPALYTIHGGGYVMGSAAMMDAENWRLAEDNEATVVAVDYRLAPEVTFPEPLEDCYTGLVWVFENASWLSIDASRIAVMGESAGGGLAAAVTLFARDSDEIRPAAQVLLYPMLDHRTAAASALDTSDRGPMEWVTTLARFGWRALRGSYALDDDRAGYFSPSLATELAGLPPTFLAVGALDLFVEEDIAYALSLLRAGVSVECHVYPGAVHGFDKFRHTSVAQQLDEDRRRALSRWFRRSFGDTP</sequence>
<dbReference type="InterPro" id="IPR050300">
    <property type="entry name" value="GDXG_lipolytic_enzyme"/>
</dbReference>
<evidence type="ECO:0000313" key="4">
    <source>
        <dbReference type="Proteomes" id="UP000064967"/>
    </source>
</evidence>
<name>A0A0K1PNB8_9BACT</name>
<organism evidence="3 4">
    <name type="scientific">Labilithrix luteola</name>
    <dbReference type="NCBI Taxonomy" id="1391654"/>
    <lineage>
        <taxon>Bacteria</taxon>
        <taxon>Pseudomonadati</taxon>
        <taxon>Myxococcota</taxon>
        <taxon>Polyangia</taxon>
        <taxon>Polyangiales</taxon>
        <taxon>Labilitrichaceae</taxon>
        <taxon>Labilithrix</taxon>
    </lineage>
</organism>
<dbReference type="KEGG" id="llu:AKJ09_01699"/>
<evidence type="ECO:0000313" key="3">
    <source>
        <dbReference type="EMBL" id="AKU95035.1"/>
    </source>
</evidence>
<dbReference type="InterPro" id="IPR013094">
    <property type="entry name" value="AB_hydrolase_3"/>
</dbReference>
<feature type="domain" description="Alpha/beta hydrolase fold-3" evidence="2">
    <location>
        <begin position="82"/>
        <end position="289"/>
    </location>
</feature>
<evidence type="ECO:0000256" key="1">
    <source>
        <dbReference type="ARBA" id="ARBA00022801"/>
    </source>
</evidence>
<keyword evidence="1" id="KW-0378">Hydrolase</keyword>
<proteinExistence type="predicted"/>
<dbReference type="SUPFAM" id="SSF53474">
    <property type="entry name" value="alpha/beta-Hydrolases"/>
    <property type="match status" value="1"/>
</dbReference>
<evidence type="ECO:0000259" key="2">
    <source>
        <dbReference type="Pfam" id="PF07859"/>
    </source>
</evidence>
<dbReference type="RefSeq" id="WP_240488415.1">
    <property type="nucleotide sequence ID" value="NZ_CP012333.1"/>
</dbReference>
<dbReference type="InterPro" id="IPR029058">
    <property type="entry name" value="AB_hydrolase_fold"/>
</dbReference>
<dbReference type="AlphaFoldDB" id="A0A0K1PNB8"/>
<gene>
    <name evidence="3" type="ORF">AKJ09_01699</name>
</gene>
<dbReference type="PANTHER" id="PTHR48081">
    <property type="entry name" value="AB HYDROLASE SUPERFAMILY PROTEIN C4A8.06C"/>
    <property type="match status" value="1"/>
</dbReference>
<dbReference type="Proteomes" id="UP000064967">
    <property type="component" value="Chromosome"/>
</dbReference>
<dbReference type="Gene3D" id="3.40.50.1820">
    <property type="entry name" value="alpha/beta hydrolase"/>
    <property type="match status" value="1"/>
</dbReference>
<accession>A0A0K1PNB8</accession>
<keyword evidence="4" id="KW-1185">Reference proteome</keyword>
<dbReference type="GO" id="GO:0016787">
    <property type="term" value="F:hydrolase activity"/>
    <property type="evidence" value="ECO:0007669"/>
    <property type="project" value="UniProtKB-KW"/>
</dbReference>